<proteinExistence type="predicted"/>
<sequence>MLSRLKKYSEKKQLIGFISNEDAENFDVNVVDSMTEEKVASIGYTTVNVQTLIDELSAMKNVFKGFIVDLFQLDLHSTPYQFIFGYCKELRKLFHQKEIPSVFITYEGSTFATYLIASKIDFQFDDTILFVITHYSDSQERSKFGVTTAQLKFTPNGYQLIKHQRILSLSIKTKPELLHQQICGDLASNPSPPKYVIIPTIGCNRIPFKKIFKSNNLILLNQPVEIFHKEFIMETYKWLMDKTYIKYHIMPFSVRDLHIYGYYGTEKNIMEILKINTGDPLPISKAVIHTRSLPLYFVRIFLF</sequence>
<dbReference type="WBParaSite" id="ES5_v2.g24640.t1">
    <property type="protein sequence ID" value="ES5_v2.g24640.t1"/>
    <property type="gene ID" value="ES5_v2.g24640"/>
</dbReference>
<reference evidence="2" key="1">
    <citation type="submission" date="2022-11" db="UniProtKB">
        <authorList>
            <consortium name="WormBaseParasite"/>
        </authorList>
    </citation>
    <scope>IDENTIFICATION</scope>
</reference>
<accession>A0AC34G4D9</accession>
<evidence type="ECO:0000313" key="2">
    <source>
        <dbReference type="WBParaSite" id="ES5_v2.g24640.t1"/>
    </source>
</evidence>
<organism evidence="1 2">
    <name type="scientific">Panagrolaimus sp. ES5</name>
    <dbReference type="NCBI Taxonomy" id="591445"/>
    <lineage>
        <taxon>Eukaryota</taxon>
        <taxon>Metazoa</taxon>
        <taxon>Ecdysozoa</taxon>
        <taxon>Nematoda</taxon>
        <taxon>Chromadorea</taxon>
        <taxon>Rhabditida</taxon>
        <taxon>Tylenchina</taxon>
        <taxon>Panagrolaimomorpha</taxon>
        <taxon>Panagrolaimoidea</taxon>
        <taxon>Panagrolaimidae</taxon>
        <taxon>Panagrolaimus</taxon>
    </lineage>
</organism>
<name>A0AC34G4D9_9BILA</name>
<evidence type="ECO:0000313" key="1">
    <source>
        <dbReference type="Proteomes" id="UP000887579"/>
    </source>
</evidence>
<protein>
    <submittedName>
        <fullName evidence="2">Uncharacterized protein</fullName>
    </submittedName>
</protein>
<dbReference type="Proteomes" id="UP000887579">
    <property type="component" value="Unplaced"/>
</dbReference>